<dbReference type="Proteomes" id="UP001595969">
    <property type="component" value="Unassembled WGS sequence"/>
</dbReference>
<dbReference type="InterPro" id="IPR036259">
    <property type="entry name" value="MFS_trans_sf"/>
</dbReference>
<dbReference type="PANTHER" id="PTHR23514:SF3">
    <property type="entry name" value="BYPASS OF STOP CODON PROTEIN 6"/>
    <property type="match status" value="1"/>
</dbReference>
<keyword evidence="4 7" id="KW-0812">Transmembrane</keyword>
<dbReference type="SUPFAM" id="SSF103473">
    <property type="entry name" value="MFS general substrate transporter"/>
    <property type="match status" value="1"/>
</dbReference>
<evidence type="ECO:0000256" key="3">
    <source>
        <dbReference type="ARBA" id="ARBA00022448"/>
    </source>
</evidence>
<keyword evidence="3" id="KW-0813">Transport</keyword>
<feature type="domain" description="Major facilitator superfamily (MFS) profile" evidence="8">
    <location>
        <begin position="9"/>
        <end position="128"/>
    </location>
</feature>
<dbReference type="EMBL" id="JBHSGS010000042">
    <property type="protein sequence ID" value="MFC4719591.1"/>
    <property type="molecule type" value="Genomic_DNA"/>
</dbReference>
<organism evidence="9 10">
    <name type="scientific">Enterococcus lemanii</name>
    <dbReference type="NCBI Taxonomy" id="1159752"/>
    <lineage>
        <taxon>Bacteria</taxon>
        <taxon>Bacillati</taxon>
        <taxon>Bacillota</taxon>
        <taxon>Bacilli</taxon>
        <taxon>Lactobacillales</taxon>
        <taxon>Enterococcaceae</taxon>
        <taxon>Enterococcus</taxon>
    </lineage>
</organism>
<evidence type="ECO:0000256" key="4">
    <source>
        <dbReference type="ARBA" id="ARBA00022692"/>
    </source>
</evidence>
<evidence type="ECO:0000313" key="9">
    <source>
        <dbReference type="EMBL" id="MFC4719591.1"/>
    </source>
</evidence>
<dbReference type="PROSITE" id="PS50850">
    <property type="entry name" value="MFS"/>
    <property type="match status" value="1"/>
</dbReference>
<dbReference type="PANTHER" id="PTHR23514">
    <property type="entry name" value="BYPASS OF STOP CODON PROTEIN 6"/>
    <property type="match status" value="1"/>
</dbReference>
<keyword evidence="5 7" id="KW-1133">Transmembrane helix</keyword>
<dbReference type="PROSITE" id="PS00216">
    <property type="entry name" value="SUGAR_TRANSPORT_1"/>
    <property type="match status" value="1"/>
</dbReference>
<evidence type="ECO:0000256" key="6">
    <source>
        <dbReference type="ARBA" id="ARBA00023136"/>
    </source>
</evidence>
<keyword evidence="10" id="KW-1185">Reference proteome</keyword>
<comment type="caution">
    <text evidence="9">The sequence shown here is derived from an EMBL/GenBank/DDBJ whole genome shotgun (WGS) entry which is preliminary data.</text>
</comment>
<dbReference type="RefSeq" id="WP_204654358.1">
    <property type="nucleotide sequence ID" value="NZ_JAFBFD010000025.1"/>
</dbReference>
<feature type="transmembrane region" description="Helical" evidence="7">
    <location>
        <begin position="75"/>
        <end position="92"/>
    </location>
</feature>
<keyword evidence="6 7" id="KW-0472">Membrane</keyword>
<sequence>MAKKSYLPLISSLYFNYIFQGMAAIILSQNMDSLKVYWQASMTQITLVMSAIGLGRALVLYFSGYFSDRFGRKKTVMIALISYAIFFIGLLASRHFLLAIFFALFGGISNAFLDSCCLMPLLLALALS</sequence>
<feature type="transmembrane region" description="Helical" evidence="7">
    <location>
        <begin position="98"/>
        <end position="127"/>
    </location>
</feature>
<gene>
    <name evidence="9" type="ORF">ACFO5I_07565</name>
</gene>
<protein>
    <submittedName>
        <fullName evidence="9">MFS transporter</fullName>
    </submittedName>
</protein>
<evidence type="ECO:0000256" key="1">
    <source>
        <dbReference type="ARBA" id="ARBA00004651"/>
    </source>
</evidence>
<evidence type="ECO:0000256" key="7">
    <source>
        <dbReference type="SAM" id="Phobius"/>
    </source>
</evidence>
<dbReference type="InterPro" id="IPR005829">
    <property type="entry name" value="Sugar_transporter_CS"/>
</dbReference>
<comment type="subcellular location">
    <subcellularLocation>
        <location evidence="1">Cell membrane</location>
        <topology evidence="1">Multi-pass membrane protein</topology>
    </subcellularLocation>
</comment>
<dbReference type="InterPro" id="IPR051788">
    <property type="entry name" value="MFS_Transporter"/>
</dbReference>
<feature type="transmembrane region" description="Helical" evidence="7">
    <location>
        <begin position="40"/>
        <end position="63"/>
    </location>
</feature>
<dbReference type="Pfam" id="PF07690">
    <property type="entry name" value="MFS_1"/>
    <property type="match status" value="1"/>
</dbReference>
<feature type="transmembrane region" description="Helical" evidence="7">
    <location>
        <begin position="7"/>
        <end position="28"/>
    </location>
</feature>
<dbReference type="Gene3D" id="1.20.1250.20">
    <property type="entry name" value="MFS general substrate transporter like domains"/>
    <property type="match status" value="1"/>
</dbReference>
<dbReference type="InterPro" id="IPR020846">
    <property type="entry name" value="MFS_dom"/>
</dbReference>
<dbReference type="InterPro" id="IPR011701">
    <property type="entry name" value="MFS"/>
</dbReference>
<comment type="similarity">
    <text evidence="2">Belongs to the major facilitator superfamily.</text>
</comment>
<proteinExistence type="inferred from homology"/>
<reference evidence="10" key="1">
    <citation type="journal article" date="2019" name="Int. J. Syst. Evol. Microbiol.">
        <title>The Global Catalogue of Microorganisms (GCM) 10K type strain sequencing project: providing services to taxonomists for standard genome sequencing and annotation.</title>
        <authorList>
            <consortium name="The Broad Institute Genomics Platform"/>
            <consortium name="The Broad Institute Genome Sequencing Center for Infectious Disease"/>
            <person name="Wu L."/>
            <person name="Ma J."/>
        </authorList>
    </citation>
    <scope>NUCLEOTIDE SEQUENCE [LARGE SCALE GENOMIC DNA]</scope>
    <source>
        <strain evidence="10">CGMCC 1.19032</strain>
    </source>
</reference>
<name>A0ABV9MWR8_9ENTE</name>
<evidence type="ECO:0000256" key="5">
    <source>
        <dbReference type="ARBA" id="ARBA00022989"/>
    </source>
</evidence>
<evidence type="ECO:0000256" key="2">
    <source>
        <dbReference type="ARBA" id="ARBA00008335"/>
    </source>
</evidence>
<evidence type="ECO:0000259" key="8">
    <source>
        <dbReference type="PROSITE" id="PS50850"/>
    </source>
</evidence>
<evidence type="ECO:0000313" key="10">
    <source>
        <dbReference type="Proteomes" id="UP001595969"/>
    </source>
</evidence>
<accession>A0ABV9MWR8</accession>